<dbReference type="SUPFAM" id="SSF81301">
    <property type="entry name" value="Nucleotidyltransferase"/>
    <property type="match status" value="1"/>
</dbReference>
<dbReference type="InterPro" id="IPR049153">
    <property type="entry name" value="NTase-conflict"/>
</dbReference>
<dbReference type="EMBL" id="JAHHIF010000006">
    <property type="protein sequence ID" value="MBW4544092.1"/>
    <property type="molecule type" value="Genomic_DNA"/>
</dbReference>
<dbReference type="InterPro" id="IPR043519">
    <property type="entry name" value="NT_sf"/>
</dbReference>
<feature type="region of interest" description="Disordered" evidence="1">
    <location>
        <begin position="278"/>
        <end position="349"/>
    </location>
</feature>
<evidence type="ECO:0000313" key="4">
    <source>
        <dbReference type="Proteomes" id="UP000753908"/>
    </source>
</evidence>
<organism evidence="3 4">
    <name type="scientific">Symplocastrum torsivum CPER-KK1</name>
    <dbReference type="NCBI Taxonomy" id="450513"/>
    <lineage>
        <taxon>Bacteria</taxon>
        <taxon>Bacillati</taxon>
        <taxon>Cyanobacteriota</taxon>
        <taxon>Cyanophyceae</taxon>
        <taxon>Oscillatoriophycideae</taxon>
        <taxon>Oscillatoriales</taxon>
        <taxon>Microcoleaceae</taxon>
        <taxon>Symplocastrum</taxon>
    </lineage>
</organism>
<evidence type="ECO:0000256" key="1">
    <source>
        <dbReference type="SAM" id="MobiDB-lite"/>
    </source>
</evidence>
<evidence type="ECO:0000259" key="2">
    <source>
        <dbReference type="Pfam" id="PF20697"/>
    </source>
</evidence>
<reference evidence="3" key="2">
    <citation type="journal article" date="2022" name="Microbiol. Resour. Announc.">
        <title>Metagenome Sequencing to Explore Phylogenomics of Terrestrial Cyanobacteria.</title>
        <authorList>
            <person name="Ward R.D."/>
            <person name="Stajich J.E."/>
            <person name="Johansen J.R."/>
            <person name="Huntemann M."/>
            <person name="Clum A."/>
            <person name="Foster B."/>
            <person name="Foster B."/>
            <person name="Roux S."/>
            <person name="Palaniappan K."/>
            <person name="Varghese N."/>
            <person name="Mukherjee S."/>
            <person name="Reddy T.B.K."/>
            <person name="Daum C."/>
            <person name="Copeland A."/>
            <person name="Chen I.A."/>
            <person name="Ivanova N.N."/>
            <person name="Kyrpides N.C."/>
            <person name="Shapiro N."/>
            <person name="Eloe-Fadrosh E.A."/>
            <person name="Pietrasiak N."/>
        </authorList>
    </citation>
    <scope>NUCLEOTIDE SEQUENCE</scope>
    <source>
        <strain evidence="3">CPER-KK1</strain>
    </source>
</reference>
<reference evidence="3" key="1">
    <citation type="submission" date="2021-05" db="EMBL/GenBank/DDBJ databases">
        <authorList>
            <person name="Pietrasiak N."/>
            <person name="Ward R."/>
            <person name="Stajich J.E."/>
            <person name="Kurbessoian T."/>
        </authorList>
    </citation>
    <scope>NUCLEOTIDE SEQUENCE</scope>
    <source>
        <strain evidence="3">CPER-KK1</strain>
    </source>
</reference>
<sequence>MAGELVTQIINILKSWAKKHNTKQLSKFYLFGSLINGSGNQFLPDESDIDLIVILQDSGPLNRAKICQKLQKAKHELEELLLSILKRKSKSKSNALVSLVLVTSNEVIWDIHKSQKIKFFRDNKFLNLLDESDTSIPIEIDIPIGLDNRESLSYIIQALEEAQKYRNKYLSINPNKSKEYKEKDIFPKDLARSAAQVRSFDIKNEKEKFDINLGNGYLISLLEQKARTKSDEWSKLNSKVGERYGRSRQNPALNDFDLLLLHELLFDKAYKLLKQNSSTNLSKGGHPPRGRGNSPAPPAAKRQSKKTPEAKTKSESLTVARAHGKTKLAESTKPDTAKNKTKTPRKAPVSKNITTRRSMTAKDPKDWVMLNDNFFRTDSIKNPQDRSIILQLLPIEDREQIAELKSLHPGEFNNRKQITYADQSEVGIMQVSSVESESSAGRTSFKIMLTPTQRSQNSGFAMEINYNNYSADEMARLRARLMLLGEPLPKDLEQFFPTTQVEEIFPELWVKLQTQPRLFLPKAWLKAVYSLKMNGIVEDVLKLELGPINNKVMPVRFRGRRRQVYANREPSIINFEGSCTLGE</sequence>
<dbReference type="Pfam" id="PF20697">
    <property type="entry name" value="NTase-conflict"/>
    <property type="match status" value="1"/>
</dbReference>
<dbReference type="AlphaFoldDB" id="A0A951U8S4"/>
<dbReference type="CDD" id="cd05403">
    <property type="entry name" value="NT_KNTase_like"/>
    <property type="match status" value="1"/>
</dbReference>
<evidence type="ECO:0000313" key="3">
    <source>
        <dbReference type="EMBL" id="MBW4544092.1"/>
    </source>
</evidence>
<name>A0A951U8S4_9CYAN</name>
<protein>
    <submittedName>
        <fullName evidence="3">Nucleotidyltransferase domain-containing protein</fullName>
    </submittedName>
</protein>
<feature type="compositionally biased region" description="Basic and acidic residues" evidence="1">
    <location>
        <begin position="327"/>
        <end position="338"/>
    </location>
</feature>
<dbReference type="Proteomes" id="UP000753908">
    <property type="component" value="Unassembled WGS sequence"/>
</dbReference>
<accession>A0A951U8S4</accession>
<dbReference type="Gene3D" id="3.30.460.10">
    <property type="entry name" value="Beta Polymerase, domain 2"/>
    <property type="match status" value="1"/>
</dbReference>
<gene>
    <name evidence="3" type="ORF">KME25_06575</name>
</gene>
<comment type="caution">
    <text evidence="3">The sequence shown here is derived from an EMBL/GenBank/DDBJ whole genome shotgun (WGS) entry which is preliminary data.</text>
</comment>
<proteinExistence type="predicted"/>
<feature type="domain" description="Pol beta superfamily nucleotidyltransferase in conflict systems" evidence="2">
    <location>
        <begin position="14"/>
        <end position="269"/>
    </location>
</feature>